<reference evidence="1 2" key="1">
    <citation type="submission" date="2020-06" db="EMBL/GenBank/DDBJ databases">
        <authorList>
            <person name="Li R."/>
            <person name="Bekaert M."/>
        </authorList>
    </citation>
    <scope>NUCLEOTIDE SEQUENCE [LARGE SCALE GENOMIC DNA]</scope>
    <source>
        <strain evidence="2">wild</strain>
    </source>
</reference>
<accession>A0A6J8ERW5</accession>
<proteinExistence type="predicted"/>
<evidence type="ECO:0000313" key="2">
    <source>
        <dbReference type="Proteomes" id="UP000507470"/>
    </source>
</evidence>
<evidence type="ECO:0008006" key="3">
    <source>
        <dbReference type="Google" id="ProtNLM"/>
    </source>
</evidence>
<dbReference type="OrthoDB" id="2423195at2759"/>
<protein>
    <recommendedName>
        <fullName evidence="3">NFX1-type zinc finger-containing protein 1</fullName>
    </recommendedName>
</protein>
<name>A0A6J8ERW5_MYTCO</name>
<organism evidence="1 2">
    <name type="scientific">Mytilus coruscus</name>
    <name type="common">Sea mussel</name>
    <dbReference type="NCBI Taxonomy" id="42192"/>
    <lineage>
        <taxon>Eukaryota</taxon>
        <taxon>Metazoa</taxon>
        <taxon>Spiralia</taxon>
        <taxon>Lophotrochozoa</taxon>
        <taxon>Mollusca</taxon>
        <taxon>Bivalvia</taxon>
        <taxon>Autobranchia</taxon>
        <taxon>Pteriomorphia</taxon>
        <taxon>Mytilida</taxon>
        <taxon>Mytiloidea</taxon>
        <taxon>Mytilidae</taxon>
        <taxon>Mytilinae</taxon>
        <taxon>Mytilus</taxon>
    </lineage>
</organism>
<keyword evidence="2" id="KW-1185">Reference proteome</keyword>
<dbReference type="Proteomes" id="UP000507470">
    <property type="component" value="Unassembled WGS sequence"/>
</dbReference>
<sequence>MVDIELVCGHIGRTEYRKKDQRNSKSYCDLDVDCKALVQIQIGLCGHTQNVKCNKKHAKVECRKKCVYLYPKCGHERYFECCQHPEIQKLQIKVKPALRRNTYRTGRKYNHGKMEVDCKIPLCERRIDKQRACSHRIGITCSSSKNAVCDQKCDHTMVCGHSCTNTCKLCRESVTHKECMKKCDKRLFCGHYCDSQNV</sequence>
<gene>
    <name evidence="1" type="ORF">MCOR_55336</name>
</gene>
<dbReference type="AlphaFoldDB" id="A0A6J8ERW5"/>
<evidence type="ECO:0000313" key="1">
    <source>
        <dbReference type="EMBL" id="CAC5423359.1"/>
    </source>
</evidence>
<dbReference type="EMBL" id="CACVKT020009779">
    <property type="protein sequence ID" value="CAC5423359.1"/>
    <property type="molecule type" value="Genomic_DNA"/>
</dbReference>